<comment type="similarity">
    <text evidence="2">Belongs to the zinc-containing alcohol dehydrogenase family.</text>
</comment>
<evidence type="ECO:0000256" key="2">
    <source>
        <dbReference type="ARBA" id="ARBA00008072"/>
    </source>
</evidence>
<dbReference type="InterPro" id="IPR011032">
    <property type="entry name" value="GroES-like_sf"/>
</dbReference>
<organism evidence="12 13">
    <name type="scientific">Nocardioides panaciterrulae</name>
    <dbReference type="NCBI Taxonomy" id="661492"/>
    <lineage>
        <taxon>Bacteria</taxon>
        <taxon>Bacillati</taxon>
        <taxon>Actinomycetota</taxon>
        <taxon>Actinomycetes</taxon>
        <taxon>Propionibacteriales</taxon>
        <taxon>Nocardioidaceae</taxon>
        <taxon>Nocardioides</taxon>
    </lineage>
</organism>
<comment type="cofactor">
    <cofactor evidence="1">
        <name>Zn(2+)</name>
        <dbReference type="ChEBI" id="CHEBI:29105"/>
    </cofactor>
</comment>
<dbReference type="RefSeq" id="WP_343051992.1">
    <property type="nucleotide sequence ID" value="NZ_JACCBG010000001.1"/>
</dbReference>
<name>A0A7Y9E4R7_9ACTN</name>
<dbReference type="SUPFAM" id="SSF50129">
    <property type="entry name" value="GroES-like"/>
    <property type="match status" value="1"/>
</dbReference>
<dbReference type="NCBIfam" id="TIGR02822">
    <property type="entry name" value="adh_fam_2"/>
    <property type="match status" value="1"/>
</dbReference>
<dbReference type="InterPro" id="IPR014187">
    <property type="entry name" value="ADH_Zn_typ-2"/>
</dbReference>
<dbReference type="InterPro" id="IPR036291">
    <property type="entry name" value="NAD(P)-bd_dom_sf"/>
</dbReference>
<feature type="domain" description="Enoyl reductase (ER)" evidence="11">
    <location>
        <begin position="8"/>
        <end position="325"/>
    </location>
</feature>
<dbReference type="GO" id="GO:0046872">
    <property type="term" value="F:metal ion binding"/>
    <property type="evidence" value="ECO:0007669"/>
    <property type="project" value="UniProtKB-KW"/>
</dbReference>
<protein>
    <recommendedName>
        <fullName evidence="10">Probable alcohol dehydrogenase AdhA</fullName>
        <ecNumber evidence="3">1.1.1.1</ecNumber>
    </recommendedName>
</protein>
<dbReference type="FunFam" id="3.40.50.720:FF:000275">
    <property type="entry name" value="Alcohol dehydrogenase AdhA"/>
    <property type="match status" value="1"/>
</dbReference>
<dbReference type="PANTHER" id="PTHR42940:SF8">
    <property type="entry name" value="VACUOLAR PROTEIN SORTING-ASSOCIATED PROTEIN 11"/>
    <property type="match status" value="1"/>
</dbReference>
<accession>A0A7Y9E4R7</accession>
<proteinExistence type="inferred from homology"/>
<dbReference type="CDD" id="cd08298">
    <property type="entry name" value="CAD2"/>
    <property type="match status" value="1"/>
</dbReference>
<evidence type="ECO:0000256" key="9">
    <source>
        <dbReference type="ARBA" id="ARBA00049243"/>
    </source>
</evidence>
<dbReference type="EC" id="1.1.1.1" evidence="3"/>
<evidence type="ECO:0000313" key="12">
    <source>
        <dbReference type="EMBL" id="NYD41188.1"/>
    </source>
</evidence>
<reference evidence="12 13" key="1">
    <citation type="submission" date="2020-07" db="EMBL/GenBank/DDBJ databases">
        <title>Sequencing the genomes of 1000 actinobacteria strains.</title>
        <authorList>
            <person name="Klenk H.-P."/>
        </authorList>
    </citation>
    <scope>NUCLEOTIDE SEQUENCE [LARGE SCALE GENOMIC DNA]</scope>
    <source>
        <strain evidence="12 13">DSM 21350</strain>
    </source>
</reference>
<dbReference type="GO" id="GO:0004022">
    <property type="term" value="F:alcohol dehydrogenase (NAD+) activity"/>
    <property type="evidence" value="ECO:0007669"/>
    <property type="project" value="UniProtKB-EC"/>
</dbReference>
<evidence type="ECO:0000256" key="1">
    <source>
        <dbReference type="ARBA" id="ARBA00001947"/>
    </source>
</evidence>
<comment type="caution">
    <text evidence="12">The sequence shown here is derived from an EMBL/GenBank/DDBJ whole genome shotgun (WGS) entry which is preliminary data.</text>
</comment>
<dbReference type="PANTHER" id="PTHR42940">
    <property type="entry name" value="ALCOHOL DEHYDROGENASE 1-RELATED"/>
    <property type="match status" value="1"/>
</dbReference>
<dbReference type="Pfam" id="PF08240">
    <property type="entry name" value="ADH_N"/>
    <property type="match status" value="1"/>
</dbReference>
<keyword evidence="7" id="KW-0520">NAD</keyword>
<dbReference type="Pfam" id="PF00107">
    <property type="entry name" value="ADH_zinc_N"/>
    <property type="match status" value="1"/>
</dbReference>
<comment type="catalytic activity">
    <reaction evidence="8">
        <text>a secondary alcohol + NAD(+) = a ketone + NADH + H(+)</text>
        <dbReference type="Rhea" id="RHEA:10740"/>
        <dbReference type="ChEBI" id="CHEBI:15378"/>
        <dbReference type="ChEBI" id="CHEBI:17087"/>
        <dbReference type="ChEBI" id="CHEBI:35681"/>
        <dbReference type="ChEBI" id="CHEBI:57540"/>
        <dbReference type="ChEBI" id="CHEBI:57945"/>
        <dbReference type="EC" id="1.1.1.1"/>
    </reaction>
</comment>
<evidence type="ECO:0000256" key="3">
    <source>
        <dbReference type="ARBA" id="ARBA00013190"/>
    </source>
</evidence>
<dbReference type="AlphaFoldDB" id="A0A7Y9E4R7"/>
<evidence type="ECO:0000256" key="4">
    <source>
        <dbReference type="ARBA" id="ARBA00022723"/>
    </source>
</evidence>
<keyword evidence="4" id="KW-0479">Metal-binding</keyword>
<evidence type="ECO:0000256" key="10">
    <source>
        <dbReference type="ARBA" id="ARBA00068251"/>
    </source>
</evidence>
<dbReference type="InterPro" id="IPR013154">
    <property type="entry name" value="ADH-like_N"/>
</dbReference>
<keyword evidence="13" id="KW-1185">Reference proteome</keyword>
<evidence type="ECO:0000259" key="11">
    <source>
        <dbReference type="SMART" id="SM00829"/>
    </source>
</evidence>
<dbReference type="SMART" id="SM00829">
    <property type="entry name" value="PKS_ER"/>
    <property type="match status" value="1"/>
</dbReference>
<evidence type="ECO:0000256" key="7">
    <source>
        <dbReference type="ARBA" id="ARBA00023027"/>
    </source>
</evidence>
<dbReference type="SUPFAM" id="SSF51735">
    <property type="entry name" value="NAD(P)-binding Rossmann-fold domains"/>
    <property type="match status" value="1"/>
</dbReference>
<evidence type="ECO:0000313" key="13">
    <source>
        <dbReference type="Proteomes" id="UP000535511"/>
    </source>
</evidence>
<dbReference type="Gene3D" id="3.40.50.720">
    <property type="entry name" value="NAD(P)-binding Rossmann-like Domain"/>
    <property type="match status" value="1"/>
</dbReference>
<dbReference type="Proteomes" id="UP000535511">
    <property type="component" value="Unassembled WGS sequence"/>
</dbReference>
<dbReference type="Gene3D" id="3.90.180.10">
    <property type="entry name" value="Medium-chain alcohol dehydrogenases, catalytic domain"/>
    <property type="match status" value="1"/>
</dbReference>
<keyword evidence="6 12" id="KW-0560">Oxidoreductase</keyword>
<evidence type="ECO:0000256" key="6">
    <source>
        <dbReference type="ARBA" id="ARBA00023002"/>
    </source>
</evidence>
<evidence type="ECO:0000256" key="8">
    <source>
        <dbReference type="ARBA" id="ARBA00049164"/>
    </source>
</evidence>
<keyword evidence="5" id="KW-0862">Zinc</keyword>
<dbReference type="InterPro" id="IPR020843">
    <property type="entry name" value="ER"/>
</dbReference>
<sequence>MATPAPITSRPVALGEREVPEAGAGEVRIRVRACGVCRTDLHLVEGDLAPRRPGVVPGHQAVGVVDRSGPGAARFALGDRVGVAWLRRTCGRCRWCRSGAENLCPRSEYTGWDADGGFAEYVVAPEAFVHRLPEGYDDVHAAPLLCAGIIGYRALARAALPPGGRLGLYGFGSSAHLTAQVARAAGAELYVMTRGARNRALAEEVGASFVGDAAARPPVPLDSAIVFAPAGELVPVALEALERGGTLALAGIHMTEVPALDYQRHLFGERDLRTVTANTRRDADELLRLADRLPLQVHATAYPFDQTDRALADLAAGAVSGSLVVTLP</sequence>
<gene>
    <name evidence="12" type="ORF">BJZ21_001271</name>
</gene>
<dbReference type="InterPro" id="IPR013149">
    <property type="entry name" value="ADH-like_C"/>
</dbReference>
<dbReference type="EMBL" id="JACCBG010000001">
    <property type="protein sequence ID" value="NYD41188.1"/>
    <property type="molecule type" value="Genomic_DNA"/>
</dbReference>
<evidence type="ECO:0000256" key="5">
    <source>
        <dbReference type="ARBA" id="ARBA00022833"/>
    </source>
</evidence>
<dbReference type="GO" id="GO:0005737">
    <property type="term" value="C:cytoplasm"/>
    <property type="evidence" value="ECO:0007669"/>
    <property type="project" value="TreeGrafter"/>
</dbReference>
<comment type="catalytic activity">
    <reaction evidence="9">
        <text>a primary alcohol + NAD(+) = an aldehyde + NADH + H(+)</text>
        <dbReference type="Rhea" id="RHEA:10736"/>
        <dbReference type="ChEBI" id="CHEBI:15378"/>
        <dbReference type="ChEBI" id="CHEBI:15734"/>
        <dbReference type="ChEBI" id="CHEBI:17478"/>
        <dbReference type="ChEBI" id="CHEBI:57540"/>
        <dbReference type="ChEBI" id="CHEBI:57945"/>
        <dbReference type="EC" id="1.1.1.1"/>
    </reaction>
</comment>